<accession>A0A1B7LKG7</accession>
<proteinExistence type="predicted"/>
<dbReference type="AlphaFoldDB" id="A0A1B7LKG7"/>
<sequence length="298" mass="31735">MKLKAVVWPVLFLLAAVFIEASFLSHAAGGAVLTATGCRQLPPAAAAGGGGACAGVVAKPRIALVIDDFGINGRPGVEEMFSIKRPLTFAVMPRQPASRQLARRAAAAGYQVIVHLPMQPFQGKKSWLGPGAIMAAMPAREIKAVAAADLDDIPYAVGFNNHMGSLITSREELLRPVIEEAAARGFFILDSRTTEESRLYPLAGKMGVPCIQRDVFLDDIRTVPYIKKQLNLLAAIAQKQGGAVGIGHVGHQATARAIAEMIPELEARGIELVYLSELVYGRFPGAVKTPAVLTPPRR</sequence>
<evidence type="ECO:0000256" key="1">
    <source>
        <dbReference type="SAM" id="SignalP"/>
    </source>
</evidence>
<evidence type="ECO:0000313" key="2">
    <source>
        <dbReference type="EMBL" id="OAT87074.1"/>
    </source>
</evidence>
<feature type="signal peptide" evidence="1">
    <location>
        <begin position="1"/>
        <end position="27"/>
    </location>
</feature>
<dbReference type="Pfam" id="PF04748">
    <property type="entry name" value="Polysacc_deac_2"/>
    <property type="match status" value="1"/>
</dbReference>
<reference evidence="2 3" key="1">
    <citation type="submission" date="2016-04" db="EMBL/GenBank/DDBJ databases">
        <authorList>
            <person name="Evans L.H."/>
            <person name="Alamgir A."/>
            <person name="Owens N."/>
            <person name="Weber N.D."/>
            <person name="Virtaneva K."/>
            <person name="Barbian K."/>
            <person name="Babar A."/>
            <person name="Rosenke K."/>
        </authorList>
    </citation>
    <scope>NUCLEOTIDE SEQUENCE [LARGE SCALE GENOMIC DNA]</scope>
    <source>
        <strain evidence="2 3">LMa1</strain>
    </source>
</reference>
<keyword evidence="1" id="KW-0732">Signal</keyword>
<dbReference type="InterPro" id="IPR006837">
    <property type="entry name" value="Divergent_DAC"/>
</dbReference>
<dbReference type="CDD" id="cd10936">
    <property type="entry name" value="CE4_DAC2"/>
    <property type="match status" value="1"/>
</dbReference>
<name>A0A1B7LKG7_9FIRM</name>
<gene>
    <name evidence="2" type="ORF">A6M21_01930</name>
</gene>
<dbReference type="Gene3D" id="3.20.20.370">
    <property type="entry name" value="Glycoside hydrolase/deacetylase"/>
    <property type="match status" value="1"/>
</dbReference>
<dbReference type="OrthoDB" id="9784811at2"/>
<keyword evidence="3" id="KW-1185">Reference proteome</keyword>
<evidence type="ECO:0000313" key="3">
    <source>
        <dbReference type="Proteomes" id="UP000078532"/>
    </source>
</evidence>
<dbReference type="SUPFAM" id="SSF88713">
    <property type="entry name" value="Glycoside hydrolase/deacetylase"/>
    <property type="match status" value="1"/>
</dbReference>
<dbReference type="EMBL" id="LYVF01000002">
    <property type="protein sequence ID" value="OAT87074.1"/>
    <property type="molecule type" value="Genomic_DNA"/>
</dbReference>
<comment type="caution">
    <text evidence="2">The sequence shown here is derived from an EMBL/GenBank/DDBJ whole genome shotgun (WGS) entry which is preliminary data.</text>
</comment>
<dbReference type="STRING" id="1838280.A6M21_01930"/>
<dbReference type="GO" id="GO:0005975">
    <property type="term" value="P:carbohydrate metabolic process"/>
    <property type="evidence" value="ECO:0007669"/>
    <property type="project" value="InterPro"/>
</dbReference>
<feature type="chain" id="PRO_5038748069" description="Divergent polysaccharide deacetylase family protein" evidence="1">
    <location>
        <begin position="28"/>
        <end position="298"/>
    </location>
</feature>
<dbReference type="Proteomes" id="UP000078532">
    <property type="component" value="Unassembled WGS sequence"/>
</dbReference>
<dbReference type="RefSeq" id="WP_066665811.1">
    <property type="nucleotide sequence ID" value="NZ_LYVF01000002.1"/>
</dbReference>
<dbReference type="PANTHER" id="PTHR30105:SF2">
    <property type="entry name" value="DIVERGENT POLYSACCHARIDE DEACETYLASE SUPERFAMILY"/>
    <property type="match status" value="1"/>
</dbReference>
<evidence type="ECO:0008006" key="4">
    <source>
        <dbReference type="Google" id="ProtNLM"/>
    </source>
</evidence>
<protein>
    <recommendedName>
        <fullName evidence="4">Divergent polysaccharide deacetylase family protein</fullName>
    </recommendedName>
</protein>
<dbReference type="InterPro" id="IPR011330">
    <property type="entry name" value="Glyco_hydro/deAcase_b/a-brl"/>
</dbReference>
<organism evidence="2 3">
    <name type="scientific">Desulfotomaculum copahuensis</name>
    <dbReference type="NCBI Taxonomy" id="1838280"/>
    <lineage>
        <taxon>Bacteria</taxon>
        <taxon>Bacillati</taxon>
        <taxon>Bacillota</taxon>
        <taxon>Clostridia</taxon>
        <taxon>Eubacteriales</taxon>
        <taxon>Desulfotomaculaceae</taxon>
        <taxon>Desulfotomaculum</taxon>
    </lineage>
</organism>
<dbReference type="PANTHER" id="PTHR30105">
    <property type="entry name" value="UNCHARACTERIZED YIBQ-RELATED"/>
    <property type="match status" value="1"/>
</dbReference>